<evidence type="ECO:0000256" key="6">
    <source>
        <dbReference type="ARBA" id="ARBA00022932"/>
    </source>
</evidence>
<dbReference type="GO" id="GO:0046872">
    <property type="term" value="F:metal ion binding"/>
    <property type="evidence" value="ECO:0007669"/>
    <property type="project" value="UniProtKB-KW"/>
</dbReference>
<proteinExistence type="inferred from homology"/>
<keyword evidence="8" id="KW-0808">Transferase</keyword>
<dbReference type="KEGG" id="kpf:IX53_02090"/>
<evidence type="ECO:0000256" key="1">
    <source>
        <dbReference type="ARBA" id="ARBA00006360"/>
    </source>
</evidence>
<evidence type="ECO:0000256" key="3">
    <source>
        <dbReference type="ARBA" id="ARBA00022741"/>
    </source>
</evidence>
<evidence type="ECO:0000313" key="11">
    <source>
        <dbReference type="Proteomes" id="UP000035159"/>
    </source>
</evidence>
<dbReference type="InterPro" id="IPR001270">
    <property type="entry name" value="ClpA/B"/>
</dbReference>
<dbReference type="PANTHER" id="PTHR11669">
    <property type="entry name" value="REPLICATION FACTOR C / DNA POLYMERASE III GAMMA-TAU SUBUNIT"/>
    <property type="match status" value="1"/>
</dbReference>
<dbReference type="PATRIC" id="fig|1330330.3.peg.428"/>
<dbReference type="NCBIfam" id="TIGR02397">
    <property type="entry name" value="dnaX_nterm"/>
    <property type="match status" value="1"/>
</dbReference>
<dbReference type="Gene3D" id="1.10.8.60">
    <property type="match status" value="1"/>
</dbReference>
<dbReference type="GO" id="GO:0005524">
    <property type="term" value="F:ATP binding"/>
    <property type="evidence" value="ECO:0007669"/>
    <property type="project" value="UniProtKB-KW"/>
</dbReference>
<protein>
    <recommendedName>
        <fullName evidence="8">DNA polymerase III subunit gamma/tau</fullName>
        <ecNumber evidence="8">2.7.7.7</ecNumber>
    </recommendedName>
</protein>
<keyword evidence="4" id="KW-0862">Zinc</keyword>
<keyword evidence="5 8" id="KW-0067">ATP-binding</keyword>
<dbReference type="InterPro" id="IPR012763">
    <property type="entry name" value="DNA_pol_III_sug/sutau_N"/>
</dbReference>
<dbReference type="InterPro" id="IPR003593">
    <property type="entry name" value="AAA+_ATPase"/>
</dbReference>
<comment type="subunit">
    <text evidence="8">DNA polymerase III contains a core (composed of alpha, epsilon and theta chains) that associates with a tau subunit. This core dimerizes to form the POLIII' complex. PolIII' associates with the gamma complex (composed of gamma, delta, delta', psi and chi chains) and with the beta chain to form the complete DNA polymerase III complex.</text>
</comment>
<evidence type="ECO:0000256" key="7">
    <source>
        <dbReference type="ARBA" id="ARBA00049244"/>
    </source>
</evidence>
<evidence type="ECO:0000256" key="8">
    <source>
        <dbReference type="RuleBase" id="RU364063"/>
    </source>
</evidence>
<feature type="domain" description="AAA+ ATPase" evidence="9">
    <location>
        <begin position="36"/>
        <end position="178"/>
    </location>
</feature>
<dbReference type="GO" id="GO:0003887">
    <property type="term" value="F:DNA-directed DNA polymerase activity"/>
    <property type="evidence" value="ECO:0007669"/>
    <property type="project" value="UniProtKB-KW"/>
</dbReference>
<comment type="catalytic activity">
    <reaction evidence="7 8">
        <text>DNA(n) + a 2'-deoxyribonucleoside 5'-triphosphate = DNA(n+1) + diphosphate</text>
        <dbReference type="Rhea" id="RHEA:22508"/>
        <dbReference type="Rhea" id="RHEA-COMP:17339"/>
        <dbReference type="Rhea" id="RHEA-COMP:17340"/>
        <dbReference type="ChEBI" id="CHEBI:33019"/>
        <dbReference type="ChEBI" id="CHEBI:61560"/>
        <dbReference type="ChEBI" id="CHEBI:173112"/>
        <dbReference type="EC" id="2.7.7.7"/>
    </reaction>
</comment>
<keyword evidence="11" id="KW-1185">Reference proteome</keyword>
<keyword evidence="3 8" id="KW-0547">Nucleotide-binding</keyword>
<dbReference type="GO" id="GO:0006261">
    <property type="term" value="P:DNA-templated DNA replication"/>
    <property type="evidence" value="ECO:0007669"/>
    <property type="project" value="TreeGrafter"/>
</dbReference>
<name>A0A0G2ZDB6_9BACT</name>
<gene>
    <name evidence="8" type="primary">dnaX</name>
    <name evidence="10" type="ORF">IX53_02090</name>
</gene>
<dbReference type="EC" id="2.7.7.7" evidence="8"/>
<dbReference type="Gene3D" id="3.40.50.300">
    <property type="entry name" value="P-loop containing nucleotide triphosphate hydrolases"/>
    <property type="match status" value="1"/>
</dbReference>
<evidence type="ECO:0000256" key="5">
    <source>
        <dbReference type="ARBA" id="ARBA00022840"/>
    </source>
</evidence>
<dbReference type="PANTHER" id="PTHR11669:SF0">
    <property type="entry name" value="PROTEIN STICHEL-LIKE 2"/>
    <property type="match status" value="1"/>
</dbReference>
<dbReference type="EMBL" id="CP011232">
    <property type="protein sequence ID" value="AKI96808.1"/>
    <property type="molecule type" value="Genomic_DNA"/>
</dbReference>
<comment type="similarity">
    <text evidence="1 8">Belongs to the DnaX/STICHEL family.</text>
</comment>
<dbReference type="Pfam" id="PF13177">
    <property type="entry name" value="DNA_pol3_delta2"/>
    <property type="match status" value="1"/>
</dbReference>
<evidence type="ECO:0000256" key="2">
    <source>
        <dbReference type="ARBA" id="ARBA00022723"/>
    </source>
</evidence>
<dbReference type="Proteomes" id="UP000035159">
    <property type="component" value="Chromosome"/>
</dbReference>
<sequence length="497" mass="56306">MSEVLYRKYRPRNFEEIVGQEQVKQVLKKAIAADDIAHAYIFYGPRGTGKTTTARILAKAVNCSNKVPSERPCGVCDSCKAIDSSNYMDVIEIDAASYRGIDEVRKIRDAASYRPTMGRYKVYIIDEFHMLTKEAFNALLKTLEEPPEHILFILATTNLEKVPETVLSRCQIFIFKPLNNEEIINYLKRILEIERKNFDERGLELIARAAHGGMRDAVNLLQRTLVFSGAISEKVVREVLGILPDEVVEEYLSAFCSADYDTLIKISKKMSGSGYSLETLIDQAIEKIKENISSGNASVKSAVVTVKLLWEIARELRYSDDKGRTFETLNIIKSNELAGLYKIEASNVKPRSNVVTASNEERKLLEPEEKIKADDTEDDLSLLLDRLYSEGHILTWTLLSLSKKEIEEAADGVKKLKVAFSTEDSLAKAIFEEQFESINELVRTKNGWVLEFASQELRTEKGTDVLSKLPPEQQEYMKKIISLFDNVEIEVEEEEDG</sequence>
<evidence type="ECO:0000259" key="9">
    <source>
        <dbReference type="SMART" id="SM00382"/>
    </source>
</evidence>
<evidence type="ECO:0000313" key="10">
    <source>
        <dbReference type="EMBL" id="AKI96808.1"/>
    </source>
</evidence>
<dbReference type="InterPro" id="IPR027417">
    <property type="entry name" value="P-loop_NTPase"/>
</dbReference>
<dbReference type="PRINTS" id="PR00300">
    <property type="entry name" value="CLPPROTEASEA"/>
</dbReference>
<dbReference type="InterPro" id="IPR050238">
    <property type="entry name" value="DNA_Rep/Repair_Clamp_Loader"/>
</dbReference>
<dbReference type="CDD" id="cd18137">
    <property type="entry name" value="HLD_clamp_pol_III_gamma_tau"/>
    <property type="match status" value="1"/>
</dbReference>
<reference evidence="10 11" key="1">
    <citation type="submission" date="2015-04" db="EMBL/GenBank/DDBJ databases">
        <title>Complete Genome Sequence of Kosmotoga pacifica SLHLJ1.</title>
        <authorList>
            <person name="Jiang L.J."/>
            <person name="Shao Z.Z."/>
            <person name="Jebbar M."/>
        </authorList>
    </citation>
    <scope>NUCLEOTIDE SEQUENCE [LARGE SCALE GENOMIC DNA]</scope>
    <source>
        <strain evidence="10 11">SLHLJ1</strain>
    </source>
</reference>
<dbReference type="Pfam" id="PF22608">
    <property type="entry name" value="DNAX_ATPase_lid"/>
    <property type="match status" value="1"/>
</dbReference>
<dbReference type="InterPro" id="IPR045085">
    <property type="entry name" value="HLD_clamp_pol_III_gamma_tau"/>
</dbReference>
<comment type="function">
    <text evidence="8">DNA polymerase III is a complex, multichain enzyme responsible for most of the replicative synthesis in bacteria. This DNA polymerase also exhibits 3' to 5' exonuclease activity.</text>
</comment>
<dbReference type="SMART" id="SM00382">
    <property type="entry name" value="AAA"/>
    <property type="match status" value="1"/>
</dbReference>
<keyword evidence="6 8" id="KW-0239">DNA-directed DNA polymerase</keyword>
<keyword evidence="8" id="KW-0235">DNA replication</keyword>
<keyword evidence="2" id="KW-0479">Metal-binding</keyword>
<dbReference type="FunFam" id="3.40.50.300:FF:000014">
    <property type="entry name" value="DNA polymerase III subunit gamma/tau"/>
    <property type="match status" value="1"/>
</dbReference>
<dbReference type="STRING" id="1330330.IX53_02090"/>
<dbReference type="CDD" id="cd00009">
    <property type="entry name" value="AAA"/>
    <property type="match status" value="1"/>
</dbReference>
<dbReference type="SUPFAM" id="SSF52540">
    <property type="entry name" value="P-loop containing nucleoside triphosphate hydrolases"/>
    <property type="match status" value="1"/>
</dbReference>
<dbReference type="GO" id="GO:0009360">
    <property type="term" value="C:DNA polymerase III complex"/>
    <property type="evidence" value="ECO:0007669"/>
    <property type="project" value="InterPro"/>
</dbReference>
<accession>A0A0G2ZDB6</accession>
<organism evidence="10 11">
    <name type="scientific">Kosmotoga pacifica</name>
    <dbReference type="NCBI Taxonomy" id="1330330"/>
    <lineage>
        <taxon>Bacteria</taxon>
        <taxon>Thermotogati</taxon>
        <taxon>Thermotogota</taxon>
        <taxon>Thermotogae</taxon>
        <taxon>Kosmotogales</taxon>
        <taxon>Kosmotogaceae</taxon>
        <taxon>Kosmotoga</taxon>
    </lineage>
</organism>
<dbReference type="AlphaFoldDB" id="A0A0G2ZDB6"/>
<keyword evidence="8" id="KW-0548">Nucleotidyltransferase</keyword>
<evidence type="ECO:0000256" key="4">
    <source>
        <dbReference type="ARBA" id="ARBA00022833"/>
    </source>
</evidence>